<dbReference type="AlphaFoldDB" id="A0AAN7TZK9"/>
<dbReference type="CDD" id="cd06464">
    <property type="entry name" value="ACD_sHsps-like"/>
    <property type="match status" value="1"/>
</dbReference>
<dbReference type="Gene3D" id="2.60.40.790">
    <property type="match status" value="1"/>
</dbReference>
<evidence type="ECO:0000259" key="3">
    <source>
        <dbReference type="PROSITE" id="PS01031"/>
    </source>
</evidence>
<evidence type="ECO:0000313" key="5">
    <source>
        <dbReference type="Proteomes" id="UP001344447"/>
    </source>
</evidence>
<sequence length="243" mass="27839">MSQILHSFFPVFENCNQYKPTLDESNHCKDELSADQNLIHNSSIKRKSLCLEEISKKPKIIPNEKLFYSGIETKSNQCSKNNKCLPLISFPELKQQQQQQQKQQKQQIIENSFLIYLEPHTFIHEINGVIHIESEIPGVDKNGVMVDLSNNILTILAKKKQIYPASVNMDEFQRHGKSLGTYKRVLELNQNTVDIDTIKVRSVDGILLITIKKIVLPIVNENIINKTLPPICFFSGDVKKEPI</sequence>
<dbReference type="PROSITE" id="PS01031">
    <property type="entry name" value="SHSP"/>
    <property type="match status" value="1"/>
</dbReference>
<dbReference type="InterPro" id="IPR002068">
    <property type="entry name" value="A-crystallin/Hsp20_dom"/>
</dbReference>
<dbReference type="Proteomes" id="UP001344447">
    <property type="component" value="Unassembled WGS sequence"/>
</dbReference>
<accession>A0AAN7TZK9</accession>
<evidence type="ECO:0000256" key="2">
    <source>
        <dbReference type="RuleBase" id="RU003616"/>
    </source>
</evidence>
<proteinExistence type="inferred from homology"/>
<dbReference type="Pfam" id="PF00011">
    <property type="entry name" value="HSP20"/>
    <property type="match status" value="1"/>
</dbReference>
<evidence type="ECO:0000256" key="1">
    <source>
        <dbReference type="PROSITE-ProRule" id="PRU00285"/>
    </source>
</evidence>
<dbReference type="EMBL" id="JAVFKY010000003">
    <property type="protein sequence ID" value="KAK5578546.1"/>
    <property type="molecule type" value="Genomic_DNA"/>
</dbReference>
<organism evidence="4 5">
    <name type="scientific">Dictyostelium firmibasis</name>
    <dbReference type="NCBI Taxonomy" id="79012"/>
    <lineage>
        <taxon>Eukaryota</taxon>
        <taxon>Amoebozoa</taxon>
        <taxon>Evosea</taxon>
        <taxon>Eumycetozoa</taxon>
        <taxon>Dictyostelia</taxon>
        <taxon>Dictyosteliales</taxon>
        <taxon>Dictyosteliaceae</taxon>
        <taxon>Dictyostelium</taxon>
    </lineage>
</organism>
<comment type="caution">
    <text evidence="4">The sequence shown here is derived from an EMBL/GenBank/DDBJ whole genome shotgun (WGS) entry which is preliminary data.</text>
</comment>
<keyword evidence="5" id="KW-1185">Reference proteome</keyword>
<feature type="domain" description="SHSP" evidence="3">
    <location>
        <begin position="112"/>
        <end position="229"/>
    </location>
</feature>
<gene>
    <name evidence="4" type="ORF">RB653_008218</name>
</gene>
<comment type="similarity">
    <text evidence="1 2">Belongs to the small heat shock protein (HSP20) family.</text>
</comment>
<name>A0AAN7TZK9_9MYCE</name>
<dbReference type="SUPFAM" id="SSF49764">
    <property type="entry name" value="HSP20-like chaperones"/>
    <property type="match status" value="1"/>
</dbReference>
<reference evidence="4 5" key="1">
    <citation type="submission" date="2023-11" db="EMBL/GenBank/DDBJ databases">
        <title>Dfirmibasis_genome.</title>
        <authorList>
            <person name="Edelbroek B."/>
            <person name="Kjellin J."/>
            <person name="Jerlstrom-Hultqvist J."/>
            <person name="Soderbom F."/>
        </authorList>
    </citation>
    <scope>NUCLEOTIDE SEQUENCE [LARGE SCALE GENOMIC DNA]</scope>
    <source>
        <strain evidence="4 5">TNS-C-14</strain>
    </source>
</reference>
<protein>
    <recommendedName>
        <fullName evidence="3">SHSP domain-containing protein</fullName>
    </recommendedName>
</protein>
<dbReference type="InterPro" id="IPR008978">
    <property type="entry name" value="HSP20-like_chaperone"/>
</dbReference>
<evidence type="ECO:0000313" key="4">
    <source>
        <dbReference type="EMBL" id="KAK5578546.1"/>
    </source>
</evidence>